<dbReference type="PANTHER" id="PTHR45824">
    <property type="entry name" value="GH16843P"/>
    <property type="match status" value="1"/>
</dbReference>
<accession>A0ABQ7J8T2</accession>
<dbReference type="PANTHER" id="PTHR45824:SF29">
    <property type="entry name" value="GH16843P"/>
    <property type="match status" value="1"/>
</dbReference>
<keyword evidence="3" id="KW-1185">Reference proteome</keyword>
<evidence type="ECO:0000313" key="3">
    <source>
        <dbReference type="Proteomes" id="UP000823046"/>
    </source>
</evidence>
<dbReference type="CDD" id="cd00170">
    <property type="entry name" value="SEC14"/>
    <property type="match status" value="1"/>
</dbReference>
<name>A0ABQ7J8T2_9APIC</name>
<feature type="non-terminal residue" evidence="2">
    <location>
        <position position="1"/>
    </location>
</feature>
<feature type="domain" description="CRAL-TRIO" evidence="1">
    <location>
        <begin position="173"/>
        <end position="385"/>
    </location>
</feature>
<dbReference type="SUPFAM" id="SSF46938">
    <property type="entry name" value="CRAL/TRIO N-terminal domain"/>
    <property type="match status" value="1"/>
</dbReference>
<dbReference type="InterPro" id="IPR052578">
    <property type="entry name" value="PI_Transfer_CRAL-TRIO"/>
</dbReference>
<dbReference type="Proteomes" id="UP000823046">
    <property type="component" value="Unassembled WGS sequence"/>
</dbReference>
<dbReference type="Pfam" id="PF00650">
    <property type="entry name" value="CRAL_TRIO"/>
    <property type="match status" value="1"/>
</dbReference>
<dbReference type="PROSITE" id="PS50191">
    <property type="entry name" value="CRAL_TRIO"/>
    <property type="match status" value="1"/>
</dbReference>
<evidence type="ECO:0000313" key="2">
    <source>
        <dbReference type="EMBL" id="KAF8820381.1"/>
    </source>
</evidence>
<dbReference type="InterPro" id="IPR036865">
    <property type="entry name" value="CRAL-TRIO_dom_sf"/>
</dbReference>
<dbReference type="InterPro" id="IPR036273">
    <property type="entry name" value="CRAL/TRIO_N_dom_sf"/>
</dbReference>
<dbReference type="EMBL" id="JADAQX010000401">
    <property type="protein sequence ID" value="KAF8820381.1"/>
    <property type="molecule type" value="Genomic_DNA"/>
</dbReference>
<dbReference type="SUPFAM" id="SSF52087">
    <property type="entry name" value="CRAL/TRIO domain"/>
    <property type="match status" value="2"/>
</dbReference>
<dbReference type="Gene3D" id="3.40.525.10">
    <property type="entry name" value="CRAL-TRIO lipid binding domain"/>
    <property type="match status" value="1"/>
</dbReference>
<dbReference type="InterPro" id="IPR001251">
    <property type="entry name" value="CRAL-TRIO_dom"/>
</dbReference>
<sequence>LIELVKMPAEHLASLELFPPPPVHSIVPYSAPNLPVLQMKKLLILRKRILLMQRELLAKSANDCPVSSVRGNGDSYSCTLSSPLTGFEVNWLFDDACLMRIESCLSGMYKIMFRGFCSSFKSRSYKDHSNKVPALNIKLSEFLQARNWQVGNALKLLIEGIQFRRKYKPERIRPKDIQKISRGQVFRKGFDVHGYPIIFIRCIKMTGQKTEHAPFYRPSLSHPADDPDLALKLLLYILERASQSLDRCQGICKFSFVIDYNGYTTANQPPLNLSLKFLDIFQNYYPETLEVAFFLDTPWYFLFAAFNVKVCSLKQRKCWKNPLTLECTFWNVLSPFIPAQTAMKLKFLSTASEEEMRTLHAVIPPAVLDPNLLHEKYNGTYDHKAYWTAENQQFEGFMKFLQHQFIEKNQMERLDGIAREETISRASNTTNSTPTMGSTGENTNQEDIVHIAEADGEIEISCEGSKDAEEKRLALRKALEEQELLTE</sequence>
<organism evidence="2 3">
    <name type="scientific">Cardiosporidium cionae</name>
    <dbReference type="NCBI Taxonomy" id="476202"/>
    <lineage>
        <taxon>Eukaryota</taxon>
        <taxon>Sar</taxon>
        <taxon>Alveolata</taxon>
        <taxon>Apicomplexa</taxon>
        <taxon>Aconoidasida</taxon>
        <taxon>Nephromycida</taxon>
        <taxon>Cardiosporidium</taxon>
    </lineage>
</organism>
<evidence type="ECO:0000259" key="1">
    <source>
        <dbReference type="PROSITE" id="PS50191"/>
    </source>
</evidence>
<comment type="caution">
    <text evidence="2">The sequence shown here is derived from an EMBL/GenBank/DDBJ whole genome shotgun (WGS) entry which is preliminary data.</text>
</comment>
<protein>
    <submittedName>
        <fullName evidence="2">CRAL/TRIO domain-containing protein</fullName>
    </submittedName>
</protein>
<reference evidence="2 3" key="1">
    <citation type="journal article" date="2020" name="bioRxiv">
        <title>Metabolic contributions of an alphaproteobacterial endosymbiont in the apicomplexan Cardiosporidium cionae.</title>
        <authorList>
            <person name="Hunter E.S."/>
            <person name="Paight C.J."/>
            <person name="Lane C.E."/>
        </authorList>
    </citation>
    <scope>NUCLEOTIDE SEQUENCE [LARGE SCALE GENOMIC DNA]</scope>
    <source>
        <strain evidence="2">ESH_2018</strain>
    </source>
</reference>
<gene>
    <name evidence="2" type="ORF">IE077_003246</name>
</gene>
<proteinExistence type="predicted"/>